<dbReference type="GO" id="GO:0016787">
    <property type="term" value="F:hydrolase activity"/>
    <property type="evidence" value="ECO:0007669"/>
    <property type="project" value="UniProtKB-KW"/>
</dbReference>
<evidence type="ECO:0000256" key="1">
    <source>
        <dbReference type="ARBA" id="ARBA00001968"/>
    </source>
</evidence>
<keyword evidence="4" id="KW-0540">Nuclease</keyword>
<dbReference type="InterPro" id="IPR045249">
    <property type="entry name" value="HARBI1-like"/>
</dbReference>
<gene>
    <name evidence="9" type="ORF">WMY93_031988</name>
</gene>
<comment type="similarity">
    <text evidence="3">Belongs to the HARBI1 family.</text>
</comment>
<keyword evidence="6" id="KW-0378">Hydrolase</keyword>
<dbReference type="Pfam" id="PF13359">
    <property type="entry name" value="DDE_Tnp_4"/>
    <property type="match status" value="1"/>
</dbReference>
<evidence type="ECO:0000256" key="4">
    <source>
        <dbReference type="ARBA" id="ARBA00022722"/>
    </source>
</evidence>
<evidence type="ECO:0000256" key="3">
    <source>
        <dbReference type="ARBA" id="ARBA00006958"/>
    </source>
</evidence>
<comment type="subcellular location">
    <subcellularLocation>
        <location evidence="2">Nucleus</location>
    </subcellularLocation>
</comment>
<evidence type="ECO:0000256" key="5">
    <source>
        <dbReference type="ARBA" id="ARBA00022723"/>
    </source>
</evidence>
<feature type="domain" description="DDE Tnp4" evidence="8">
    <location>
        <begin position="64"/>
        <end position="162"/>
    </location>
</feature>
<dbReference type="PANTHER" id="PTHR22930">
    <property type="match status" value="1"/>
</dbReference>
<dbReference type="Proteomes" id="UP001460270">
    <property type="component" value="Unassembled WGS sequence"/>
</dbReference>
<keyword evidence="7" id="KW-0539">Nucleus</keyword>
<protein>
    <recommendedName>
        <fullName evidence="8">DDE Tnp4 domain-containing protein</fullName>
    </recommendedName>
</protein>
<organism evidence="9 10">
    <name type="scientific">Mugilogobius chulae</name>
    <name type="common">yellowstripe goby</name>
    <dbReference type="NCBI Taxonomy" id="88201"/>
    <lineage>
        <taxon>Eukaryota</taxon>
        <taxon>Metazoa</taxon>
        <taxon>Chordata</taxon>
        <taxon>Craniata</taxon>
        <taxon>Vertebrata</taxon>
        <taxon>Euteleostomi</taxon>
        <taxon>Actinopterygii</taxon>
        <taxon>Neopterygii</taxon>
        <taxon>Teleostei</taxon>
        <taxon>Neoteleostei</taxon>
        <taxon>Acanthomorphata</taxon>
        <taxon>Gobiaria</taxon>
        <taxon>Gobiiformes</taxon>
        <taxon>Gobioidei</taxon>
        <taxon>Gobiidae</taxon>
        <taxon>Gobionellinae</taxon>
        <taxon>Mugilogobius</taxon>
    </lineage>
</organism>
<evidence type="ECO:0000256" key="6">
    <source>
        <dbReference type="ARBA" id="ARBA00022801"/>
    </source>
</evidence>
<evidence type="ECO:0000313" key="10">
    <source>
        <dbReference type="Proteomes" id="UP001460270"/>
    </source>
</evidence>
<dbReference type="GO" id="GO:0005634">
    <property type="term" value="C:nucleus"/>
    <property type="evidence" value="ECO:0007669"/>
    <property type="project" value="UniProtKB-SubCell"/>
</dbReference>
<comment type="caution">
    <text evidence="9">The sequence shown here is derived from an EMBL/GenBank/DDBJ whole genome shotgun (WGS) entry which is preliminary data.</text>
</comment>
<evidence type="ECO:0000313" key="9">
    <source>
        <dbReference type="EMBL" id="KAK7877296.1"/>
    </source>
</evidence>
<dbReference type="AlphaFoldDB" id="A0AAW0MF82"/>
<keyword evidence="5" id="KW-0479">Metal-binding</keyword>
<dbReference type="GO" id="GO:0046872">
    <property type="term" value="F:metal ion binding"/>
    <property type="evidence" value="ECO:0007669"/>
    <property type="project" value="UniProtKB-KW"/>
</dbReference>
<dbReference type="PANTHER" id="PTHR22930:SF269">
    <property type="entry name" value="NUCLEASE HARBI1-LIKE PROTEIN"/>
    <property type="match status" value="1"/>
</dbReference>
<evidence type="ECO:0000259" key="8">
    <source>
        <dbReference type="Pfam" id="PF13359"/>
    </source>
</evidence>
<evidence type="ECO:0000256" key="2">
    <source>
        <dbReference type="ARBA" id="ARBA00004123"/>
    </source>
</evidence>
<dbReference type="InterPro" id="IPR027806">
    <property type="entry name" value="HARBI1_dom"/>
</dbReference>
<accession>A0AAW0MF82</accession>
<evidence type="ECO:0000256" key="7">
    <source>
        <dbReference type="ARBA" id="ARBA00023242"/>
    </source>
</evidence>
<keyword evidence="10" id="KW-1185">Reference proteome</keyword>
<sequence length="165" mass="18250">MVYVAIEKTMIAQRLPVPTEETWTAVANGFWTRWNFPNCLGAINGKLVNIIAPAHSGSQWVMEDGRSSDGGLFTSSDLGRGMESGTLHVSPSAPLPGAPHLGPAPFVMVGDAAFPLKTYLMRPYPAHDLTHDKRIFNYRLSRARMTVECTFGILSSRWRIFNLTN</sequence>
<name>A0AAW0MF82_9GOBI</name>
<dbReference type="EMBL" id="JBBPFD010000703">
    <property type="protein sequence ID" value="KAK7877296.1"/>
    <property type="molecule type" value="Genomic_DNA"/>
</dbReference>
<comment type="cofactor">
    <cofactor evidence="1">
        <name>a divalent metal cation</name>
        <dbReference type="ChEBI" id="CHEBI:60240"/>
    </cofactor>
</comment>
<proteinExistence type="inferred from homology"/>
<dbReference type="GO" id="GO:0004518">
    <property type="term" value="F:nuclease activity"/>
    <property type="evidence" value="ECO:0007669"/>
    <property type="project" value="UniProtKB-KW"/>
</dbReference>
<reference evidence="10" key="1">
    <citation type="submission" date="2024-04" db="EMBL/GenBank/DDBJ databases">
        <title>Salinicola lusitanus LLJ914,a marine bacterium isolated from the Okinawa Trough.</title>
        <authorList>
            <person name="Li J."/>
        </authorList>
    </citation>
    <scope>NUCLEOTIDE SEQUENCE [LARGE SCALE GENOMIC DNA]</scope>
</reference>